<evidence type="ECO:0000313" key="2">
    <source>
        <dbReference type="EMBL" id="KAF4982467.1"/>
    </source>
</evidence>
<protein>
    <recommendedName>
        <fullName evidence="4">Zn(2)-C6 fungal-type domain-containing protein</fullName>
    </recommendedName>
</protein>
<reference evidence="2" key="1">
    <citation type="journal article" date="2020" name="BMC Genomics">
        <title>Correction to: Identification and distribution of gene clusters required for synthesis of sphingolipid metabolism inhibitors in diverse species of the filamentous fungus Fusarium.</title>
        <authorList>
            <person name="Kim H.S."/>
            <person name="Lohmar J.M."/>
            <person name="Busman M."/>
            <person name="Brown D.W."/>
            <person name="Naumann T.A."/>
            <person name="Divon H.H."/>
            <person name="Lysoe E."/>
            <person name="Uhlig S."/>
            <person name="Proctor R.H."/>
        </authorList>
    </citation>
    <scope>NUCLEOTIDE SEQUENCE</scope>
    <source>
        <strain evidence="2">NRRL 22465</strain>
    </source>
</reference>
<dbReference type="GO" id="GO:0008270">
    <property type="term" value="F:zinc ion binding"/>
    <property type="evidence" value="ECO:0007669"/>
    <property type="project" value="InterPro"/>
</dbReference>
<organism evidence="2 3">
    <name type="scientific">Fusarium zealandicum</name>
    <dbReference type="NCBI Taxonomy" id="1053134"/>
    <lineage>
        <taxon>Eukaryota</taxon>
        <taxon>Fungi</taxon>
        <taxon>Dikarya</taxon>
        <taxon>Ascomycota</taxon>
        <taxon>Pezizomycotina</taxon>
        <taxon>Sordariomycetes</taxon>
        <taxon>Hypocreomycetidae</taxon>
        <taxon>Hypocreales</taxon>
        <taxon>Nectriaceae</taxon>
        <taxon>Fusarium</taxon>
        <taxon>Fusarium staphyleae species complex</taxon>
    </lineage>
</organism>
<dbReference type="OrthoDB" id="4356994at2759"/>
<sequence length="420" mass="47284">MSATETRSRKHHTRSKAGCLTCRKRRVRCDGNIPSWASWLPGQQQPWAVPLTNAQPDRGTISPVTKSMGDFDCLGLDMSFKSRQLLDYFRQTNGCLDILPAKAAENIFSSVAQHPDALRDTLLVAGLHYAWTAGDLHTYEATFLFHKVNTLHILNGWLQNIRRTGLMTFIRHVSILCLLDGCRGDVAAAETHLDGLANAVQLLSPLDDGFLTRCGLDEELANRYLIFFKARIQGSDTLTNMFRRGNTAEFSDFMTLIHDWKAQKVGSLEARLNAMKLLPFFFTTLPPNHKFHEIDGSTMVECLKHSTVSIDIATSEHDKRDPGWVWVEGSESRLLYAIVSSHLTSLFEEGDSITPEDLKLRTSWPSICVASGLYLHSVLELWNRGAPIDAFLFRRFLLLLKRDLDEGNLDTEKYSEAAKA</sequence>
<dbReference type="CDD" id="cd00067">
    <property type="entry name" value="GAL4"/>
    <property type="match status" value="1"/>
</dbReference>
<accession>A0A8H4USI3</accession>
<proteinExistence type="predicted"/>
<keyword evidence="1" id="KW-0539">Nucleus</keyword>
<comment type="caution">
    <text evidence="2">The sequence shown here is derived from an EMBL/GenBank/DDBJ whole genome shotgun (WGS) entry which is preliminary data.</text>
</comment>
<dbReference type="InterPro" id="IPR001138">
    <property type="entry name" value="Zn2Cys6_DnaBD"/>
</dbReference>
<dbReference type="EMBL" id="JABEYC010000117">
    <property type="protein sequence ID" value="KAF4982467.1"/>
    <property type="molecule type" value="Genomic_DNA"/>
</dbReference>
<dbReference type="Proteomes" id="UP000635477">
    <property type="component" value="Unassembled WGS sequence"/>
</dbReference>
<dbReference type="GO" id="GO:0000981">
    <property type="term" value="F:DNA-binding transcription factor activity, RNA polymerase II-specific"/>
    <property type="evidence" value="ECO:0007669"/>
    <property type="project" value="InterPro"/>
</dbReference>
<evidence type="ECO:0000313" key="3">
    <source>
        <dbReference type="Proteomes" id="UP000635477"/>
    </source>
</evidence>
<reference evidence="2" key="2">
    <citation type="submission" date="2020-05" db="EMBL/GenBank/DDBJ databases">
        <authorList>
            <person name="Kim H.-S."/>
            <person name="Proctor R.H."/>
            <person name="Brown D.W."/>
        </authorList>
    </citation>
    <scope>NUCLEOTIDE SEQUENCE</scope>
    <source>
        <strain evidence="2">NRRL 22465</strain>
    </source>
</reference>
<gene>
    <name evidence="2" type="ORF">FZEAL_1921</name>
</gene>
<keyword evidence="3" id="KW-1185">Reference proteome</keyword>
<evidence type="ECO:0008006" key="4">
    <source>
        <dbReference type="Google" id="ProtNLM"/>
    </source>
</evidence>
<dbReference type="SUPFAM" id="SSF57701">
    <property type="entry name" value="Zn2/Cys6 DNA-binding domain"/>
    <property type="match status" value="1"/>
</dbReference>
<dbReference type="AlphaFoldDB" id="A0A8H4USI3"/>
<evidence type="ECO:0000256" key="1">
    <source>
        <dbReference type="ARBA" id="ARBA00023242"/>
    </source>
</evidence>
<name>A0A8H4USI3_9HYPO</name>
<dbReference type="InterPro" id="IPR036864">
    <property type="entry name" value="Zn2-C6_fun-type_DNA-bd_sf"/>
</dbReference>